<name>A0ABT5JW45_9BURK</name>
<evidence type="ECO:0000313" key="1">
    <source>
        <dbReference type="EMBL" id="MDC8756952.1"/>
    </source>
</evidence>
<protein>
    <recommendedName>
        <fullName evidence="3">DUF2272 domain-containing protein</fullName>
    </recommendedName>
</protein>
<reference evidence="1 2" key="1">
    <citation type="submission" date="2022-10" db="EMBL/GenBank/DDBJ databases">
        <title>Janthinobacterium sp. hw3 Genome sequencing.</title>
        <authorList>
            <person name="Park S."/>
        </authorList>
    </citation>
    <scope>NUCLEOTIDE SEQUENCE [LARGE SCALE GENOMIC DNA]</scope>
    <source>
        <strain evidence="2">hw3</strain>
    </source>
</reference>
<evidence type="ECO:0000313" key="2">
    <source>
        <dbReference type="Proteomes" id="UP001221208"/>
    </source>
</evidence>
<gene>
    <name evidence="1" type="ORF">OIK44_05040</name>
</gene>
<proteinExistence type="predicted"/>
<accession>A0ABT5JW45</accession>
<dbReference type="RefSeq" id="WP_273669606.1">
    <property type="nucleotide sequence ID" value="NZ_JAQQXR010000001.1"/>
</dbReference>
<organism evidence="1 2">
    <name type="scientific">Janthinobacterium fluminis</name>
    <dbReference type="NCBI Taxonomy" id="2987524"/>
    <lineage>
        <taxon>Bacteria</taxon>
        <taxon>Pseudomonadati</taxon>
        <taxon>Pseudomonadota</taxon>
        <taxon>Betaproteobacteria</taxon>
        <taxon>Burkholderiales</taxon>
        <taxon>Oxalobacteraceae</taxon>
        <taxon>Janthinobacterium</taxon>
    </lineage>
</organism>
<dbReference type="Proteomes" id="UP001221208">
    <property type="component" value="Unassembled WGS sequence"/>
</dbReference>
<evidence type="ECO:0008006" key="3">
    <source>
        <dbReference type="Google" id="ProtNLM"/>
    </source>
</evidence>
<comment type="caution">
    <text evidence="1">The sequence shown here is derived from an EMBL/GenBank/DDBJ whole genome shotgun (WGS) entry which is preliminary data.</text>
</comment>
<dbReference type="EMBL" id="JAQQXR010000001">
    <property type="protein sequence ID" value="MDC8756952.1"/>
    <property type="molecule type" value="Genomic_DNA"/>
</dbReference>
<keyword evidence="2" id="KW-1185">Reference proteome</keyword>
<sequence>MDTPNIPIPQSPMCLLQERWYHSLAASLLQSPAMFQLAQPGRPLASDEQLWSSPNIVPPRALTFNSVLRRTERFFDEYAAVAGQITFPASQFSSDIGQAHYVAWSAYVDSLSPTPPLANLPALFRMWAMRNGATAVAAQGIADLTQMALIAAAKQALEPYQGNHPRPVDYAGSLADLQRMLASSPPAQLSFDSAASPPPIPAWARDNDDYLFGLWSGSDPRSRINQRFALAQVRVDVDLGAYAPWVATAGPWYDSALLHNAYANDAAPPWTSGGSPGWGDMFGPFGALRRAIASLLVADGADIVVLCNGMFNRQDQARIRDNAARGLWPFYLPSGPSTSNTVSFDGHGHLTLTTRLQPGQPFVIGANVLDMPSFLGYEKSASSD</sequence>